<dbReference type="PIRSF" id="PIRSF037854">
    <property type="entry name" value="Dihydropyridine_esterase"/>
    <property type="match status" value="1"/>
</dbReference>
<dbReference type="PANTHER" id="PTHR43806:SF65">
    <property type="entry name" value="SERINE PROTEASE APRX"/>
    <property type="match status" value="1"/>
</dbReference>
<protein>
    <submittedName>
        <fullName evidence="10">S8 family serine peptidase</fullName>
    </submittedName>
</protein>
<feature type="compositionally biased region" description="Polar residues" evidence="7">
    <location>
        <begin position="1026"/>
        <end position="1046"/>
    </location>
</feature>
<dbReference type="SUPFAM" id="SSF52743">
    <property type="entry name" value="Subtilisin-like"/>
    <property type="match status" value="1"/>
</dbReference>
<dbReference type="InterPro" id="IPR017297">
    <property type="entry name" value="Peptidase_S8A_DPH-A"/>
</dbReference>
<feature type="region of interest" description="Disordered" evidence="7">
    <location>
        <begin position="23"/>
        <end position="51"/>
    </location>
</feature>
<feature type="signal peptide" evidence="8">
    <location>
        <begin position="1"/>
        <end position="27"/>
    </location>
</feature>
<feature type="chain" id="PRO_5045112813" evidence="8">
    <location>
        <begin position="28"/>
        <end position="1131"/>
    </location>
</feature>
<dbReference type="InterPro" id="IPR036852">
    <property type="entry name" value="Peptidase_S8/S53_dom_sf"/>
</dbReference>
<dbReference type="InterPro" id="IPR023827">
    <property type="entry name" value="Peptidase_S8_Asp-AS"/>
</dbReference>
<dbReference type="PANTHER" id="PTHR43806">
    <property type="entry name" value="PEPTIDASE S8"/>
    <property type="match status" value="1"/>
</dbReference>
<dbReference type="InterPro" id="IPR022398">
    <property type="entry name" value="Peptidase_S8_His-AS"/>
</dbReference>
<accession>A0ABZ1HW99</accession>
<feature type="compositionally biased region" description="Low complexity" evidence="7">
    <location>
        <begin position="23"/>
        <end position="40"/>
    </location>
</feature>
<evidence type="ECO:0000256" key="3">
    <source>
        <dbReference type="ARBA" id="ARBA00022801"/>
    </source>
</evidence>
<reference evidence="10 11" key="1">
    <citation type="submission" date="2022-10" db="EMBL/GenBank/DDBJ databases">
        <title>The complete genomes of actinobacterial strains from the NBC collection.</title>
        <authorList>
            <person name="Joergensen T.S."/>
            <person name="Alvarez Arevalo M."/>
            <person name="Sterndorff E.B."/>
            <person name="Faurdal D."/>
            <person name="Vuksanovic O."/>
            <person name="Mourched A.-S."/>
            <person name="Charusanti P."/>
            <person name="Shaw S."/>
            <person name="Blin K."/>
            <person name="Weber T."/>
        </authorList>
    </citation>
    <scope>NUCLEOTIDE SEQUENCE [LARGE SCALE GENOMIC DNA]</scope>
    <source>
        <strain evidence="10 11">NBC 01752</strain>
    </source>
</reference>
<feature type="active site" description="Charge relay system" evidence="5">
    <location>
        <position position="461"/>
    </location>
</feature>
<evidence type="ECO:0000256" key="5">
    <source>
        <dbReference type="PROSITE-ProRule" id="PRU01240"/>
    </source>
</evidence>
<keyword evidence="4 5" id="KW-0720">Serine protease</keyword>
<dbReference type="PRINTS" id="PR00723">
    <property type="entry name" value="SUBTILISIN"/>
</dbReference>
<name>A0ABZ1HW99_STRPH</name>
<evidence type="ECO:0000313" key="11">
    <source>
        <dbReference type="Proteomes" id="UP001340816"/>
    </source>
</evidence>
<evidence type="ECO:0000256" key="8">
    <source>
        <dbReference type="SAM" id="SignalP"/>
    </source>
</evidence>
<evidence type="ECO:0000256" key="1">
    <source>
        <dbReference type="ARBA" id="ARBA00011073"/>
    </source>
</evidence>
<evidence type="ECO:0000256" key="6">
    <source>
        <dbReference type="RuleBase" id="RU003355"/>
    </source>
</evidence>
<dbReference type="PROSITE" id="PS51892">
    <property type="entry name" value="SUBTILASE"/>
    <property type="match status" value="1"/>
</dbReference>
<keyword evidence="2 5" id="KW-0645">Protease</keyword>
<proteinExistence type="inferred from homology"/>
<feature type="active site" description="Charge relay system" evidence="5">
    <location>
        <position position="245"/>
    </location>
</feature>
<evidence type="ECO:0000256" key="2">
    <source>
        <dbReference type="ARBA" id="ARBA00022670"/>
    </source>
</evidence>
<gene>
    <name evidence="10" type="ORF">OHB35_22955</name>
</gene>
<evidence type="ECO:0000256" key="7">
    <source>
        <dbReference type="SAM" id="MobiDB-lite"/>
    </source>
</evidence>
<dbReference type="PROSITE" id="PS00136">
    <property type="entry name" value="SUBTILASE_ASP"/>
    <property type="match status" value="1"/>
</dbReference>
<dbReference type="PROSITE" id="PS00137">
    <property type="entry name" value="SUBTILASE_HIS"/>
    <property type="match status" value="1"/>
</dbReference>
<feature type="region of interest" description="Disordered" evidence="7">
    <location>
        <begin position="1026"/>
        <end position="1051"/>
    </location>
</feature>
<organism evidence="10 11">
    <name type="scientific">Streptomyces phaeochromogenes</name>
    <dbReference type="NCBI Taxonomy" id="1923"/>
    <lineage>
        <taxon>Bacteria</taxon>
        <taxon>Bacillati</taxon>
        <taxon>Actinomycetota</taxon>
        <taxon>Actinomycetes</taxon>
        <taxon>Kitasatosporales</taxon>
        <taxon>Streptomycetaceae</taxon>
        <taxon>Streptomyces</taxon>
        <taxon>Streptomyces phaeochromogenes group</taxon>
    </lineage>
</organism>
<feature type="active site" description="Charge relay system" evidence="5">
    <location>
        <position position="277"/>
    </location>
</feature>
<evidence type="ECO:0000256" key="4">
    <source>
        <dbReference type="ARBA" id="ARBA00022825"/>
    </source>
</evidence>
<dbReference type="Gene3D" id="3.40.50.200">
    <property type="entry name" value="Peptidase S8/S53 domain"/>
    <property type="match status" value="1"/>
</dbReference>
<sequence length="1131" mass="118071">MKRAYATTVAAAATVALTAGMTGPASAGGSTAAGEAGQTTKAGSSAAAKGPVAKGPVAHRVTLITGDRVAVDAKGRVLGVERAEGREHIAIRTLTESESGHSLVVPADAQRLIASGRLDRRLFDITELSRKAVRASHGRGLKVIVGYEGAARAAKSDVRAADDTEVRRTLKSLNAEAVSTRDPAGLWAAVTDAQGGSARAAAGIAHIWLDGVRRASLDKSVPQIGADKAWASGYDGKGVRIAVLDTGVDATHPDLKDQVVAARNFTQSPDATDRYGHGTHVASIAAGTGAASPAGSAGAYKGVAPGAELLNGKVLDDEGSGDDSGILAGIEWAAEQGADVVNLSLGGGDTPGLDPLETAVDEFSADKGILFAVSAGNDGEFGEQTIGSPGSAESALTVGAVDGDDKLAEFSSRGPRVGDGGIKPDVTAPGVDITAAAAPGSVIEHEVGQNPEGYLTISGTSMAAPHVAGAAAILKQRHPHWTYAELKGALTASTTGGANYRPYQQGSGRIAVDRALAQTVVAEPVSVNFGERQWPHTDDTPVAKEITYRNLGTTDVTLSLSATGTDPKGDPAPTGFFTLGSRTLTVPAGGRASVDLTTDTRLGGTLDGTYSAYVVATGEGQSVRTAAVVKREAEAYDVTLRFVGRDGRPTPDYWSFLSGITGDARGSYREPHDASGTVKVRLPKGTYLFDTTISENPEDSRAGTDWLVQPRLDVTGDMTVTADARTTKPVDITVPDSAAKPTWVAPRYWYAGEDFNIETGVDVDTFDSLRTAHLGPEVTTGALNQQWLGVWQKGTHTEYDVMLGGNTRKLATGYRRHLRPADLATLKVGMGASAPGKQGRLFVAGYFPELGGISPITDPLDLPRTRTVHLSALDNTKWDLAFEQNGTPDEEGTAPTESYYAFDEPRAFKGGATYETRFNAGVLGPRLSGAEGISRDGDTITGELPLHADGDGHAGWTRYSAVTTTLYRNGVRLTENSDALDGNGEGFTVPSDAADYRLTTSVRRDPALATASSRVDTSWTFRSSKTASRTQLPISTARFTPETDLTSRAPADRQTVVPVTIQGAAAGNNLKSLAVYVSYDGGTTWQKTPVKNGTITVKNPPKTKSISFRSNITDKQGNRSSVSVYDAYFGK</sequence>
<dbReference type="RefSeq" id="WP_326762989.1">
    <property type="nucleotide sequence ID" value="NZ_CP109135.1"/>
</dbReference>
<dbReference type="Proteomes" id="UP001340816">
    <property type="component" value="Chromosome"/>
</dbReference>
<dbReference type="InterPro" id="IPR023828">
    <property type="entry name" value="Peptidase_S8_Ser-AS"/>
</dbReference>
<comment type="similarity">
    <text evidence="1 5 6">Belongs to the peptidase S8 family.</text>
</comment>
<dbReference type="InterPro" id="IPR050131">
    <property type="entry name" value="Peptidase_S8_subtilisin-like"/>
</dbReference>
<feature type="domain" description="Peptidase S8/S53" evidence="9">
    <location>
        <begin position="236"/>
        <end position="508"/>
    </location>
</feature>
<dbReference type="InterPro" id="IPR015500">
    <property type="entry name" value="Peptidase_S8_subtilisin-rel"/>
</dbReference>
<keyword evidence="8" id="KW-0732">Signal</keyword>
<keyword evidence="11" id="KW-1185">Reference proteome</keyword>
<dbReference type="PROSITE" id="PS00138">
    <property type="entry name" value="SUBTILASE_SER"/>
    <property type="match status" value="1"/>
</dbReference>
<dbReference type="EMBL" id="CP109135">
    <property type="protein sequence ID" value="WSD21634.1"/>
    <property type="molecule type" value="Genomic_DNA"/>
</dbReference>
<evidence type="ECO:0000313" key="10">
    <source>
        <dbReference type="EMBL" id="WSD21634.1"/>
    </source>
</evidence>
<dbReference type="Pfam" id="PF00082">
    <property type="entry name" value="Peptidase_S8"/>
    <property type="match status" value="1"/>
</dbReference>
<dbReference type="InterPro" id="IPR000209">
    <property type="entry name" value="Peptidase_S8/S53_dom"/>
</dbReference>
<keyword evidence="3 5" id="KW-0378">Hydrolase</keyword>
<evidence type="ECO:0000259" key="9">
    <source>
        <dbReference type="Pfam" id="PF00082"/>
    </source>
</evidence>